<gene>
    <name evidence="4" type="ORF">INT45_009550</name>
</gene>
<dbReference type="InterPro" id="IPR019734">
    <property type="entry name" value="TPR_rpt"/>
</dbReference>
<dbReference type="Pfam" id="PF24758">
    <property type="entry name" value="LRR_At5g56370"/>
    <property type="match status" value="1"/>
</dbReference>
<keyword evidence="5" id="KW-1185">Reference proteome</keyword>
<comment type="caution">
    <text evidence="4">The sequence shown here is derived from an EMBL/GenBank/DDBJ whole genome shotgun (WGS) entry which is preliminary data.</text>
</comment>
<dbReference type="Pfam" id="PF00646">
    <property type="entry name" value="F-box"/>
    <property type="match status" value="1"/>
</dbReference>
<dbReference type="Proteomes" id="UP000646827">
    <property type="component" value="Unassembled WGS sequence"/>
</dbReference>
<organism evidence="4 5">
    <name type="scientific">Circinella minor</name>
    <dbReference type="NCBI Taxonomy" id="1195481"/>
    <lineage>
        <taxon>Eukaryota</taxon>
        <taxon>Fungi</taxon>
        <taxon>Fungi incertae sedis</taxon>
        <taxon>Mucoromycota</taxon>
        <taxon>Mucoromycotina</taxon>
        <taxon>Mucoromycetes</taxon>
        <taxon>Mucorales</taxon>
        <taxon>Lichtheimiaceae</taxon>
        <taxon>Circinella</taxon>
    </lineage>
</organism>
<proteinExistence type="predicted"/>
<dbReference type="Gene3D" id="1.25.40.10">
    <property type="entry name" value="Tetratricopeptide repeat domain"/>
    <property type="match status" value="1"/>
</dbReference>
<keyword evidence="1" id="KW-0802">TPR repeat</keyword>
<dbReference type="InterPro" id="IPR055411">
    <property type="entry name" value="LRR_FXL15/At3g58940/PEG3-like"/>
</dbReference>
<dbReference type="InterPro" id="IPR036047">
    <property type="entry name" value="F-box-like_dom_sf"/>
</dbReference>
<dbReference type="SMART" id="SM00028">
    <property type="entry name" value="TPR"/>
    <property type="match status" value="1"/>
</dbReference>
<dbReference type="Gene3D" id="1.20.1280.50">
    <property type="match status" value="1"/>
</dbReference>
<accession>A0A8H7S9P9</accession>
<dbReference type="OrthoDB" id="2247212at2759"/>
<protein>
    <recommendedName>
        <fullName evidence="3">F-box domain-containing protein</fullName>
    </recommendedName>
</protein>
<dbReference type="EMBL" id="JAEPRB010000031">
    <property type="protein sequence ID" value="KAG2225221.1"/>
    <property type="molecule type" value="Genomic_DNA"/>
</dbReference>
<dbReference type="InterPro" id="IPR001810">
    <property type="entry name" value="F-box_dom"/>
</dbReference>
<evidence type="ECO:0000313" key="5">
    <source>
        <dbReference type="Proteomes" id="UP000646827"/>
    </source>
</evidence>
<evidence type="ECO:0000313" key="4">
    <source>
        <dbReference type="EMBL" id="KAG2225221.1"/>
    </source>
</evidence>
<dbReference type="SUPFAM" id="SSF48452">
    <property type="entry name" value="TPR-like"/>
    <property type="match status" value="1"/>
</dbReference>
<feature type="region of interest" description="Disordered" evidence="2">
    <location>
        <begin position="1"/>
        <end position="23"/>
    </location>
</feature>
<dbReference type="SUPFAM" id="SSF52047">
    <property type="entry name" value="RNI-like"/>
    <property type="match status" value="2"/>
</dbReference>
<feature type="repeat" description="TPR" evidence="1">
    <location>
        <begin position="110"/>
        <end position="143"/>
    </location>
</feature>
<dbReference type="PROSITE" id="PS50181">
    <property type="entry name" value="FBOX"/>
    <property type="match status" value="1"/>
</dbReference>
<dbReference type="Gene3D" id="3.80.10.10">
    <property type="entry name" value="Ribonuclease Inhibitor"/>
    <property type="match status" value="3"/>
</dbReference>
<evidence type="ECO:0000256" key="2">
    <source>
        <dbReference type="SAM" id="MobiDB-lite"/>
    </source>
</evidence>
<dbReference type="AlphaFoldDB" id="A0A8H7S9P9"/>
<name>A0A8H7S9P9_9FUNG</name>
<sequence>MPKRKGENNTTFPEQPKRLALHNNTTHSKRIEIYYPPAKTGKPTFDACSDDLERLNYQGAINCASLGIMDLFDSMMALLDLRALTYGKTMQIDKGLLDAQQMISYAPTVAAGYLRAGNLYTLNSKYQEAMQIYKQGLQAIPEHLSHERVTLQKGYDTAKARQERRIDYISKLPFDIACHVIDYLPMHTLLQSLGVSKEWRDRLTSYTKVWKHTQLSRSSATDTLESEINNIECISQHIEKLELNSLNNEDCENIIMMMMKGNYKNIKTLKFTLCHLDNYGRCLIALWQLKNLQVLHFSMDRTSPLVPLGVILSTCQNLTALRCIQYYSTPTAQELGSFPTEPIYSLVDLEISFKSMPAPLLDQLLQCCPRLRQLSIRNCVPQAARVVRKRCPDLRALGLNTMVSVFPEQEDQVLRPTKESSTGIRYLAIYLAGNEDLDEHLRFLVDNANVLETLSLICPRSAIINGAVVYWESLLTPVTFYNLRTLSTFFTDDYNRDVIPNLLRHCPNLEELSFSECTCIGADVFAAIQELYKLDKLVMENITLVDEDGITLMFQTFADRQQSRFHDGGGLTTIDISDCKFTFTDAMLQSLAMIPSLKYMNFNNLRCTDESVFEKFTKTIKEQSTIDSIILSGIHCATNESLKQLNATRSLRCIEIYGLKNVTQEGVECLYANNKISIFIDL</sequence>
<evidence type="ECO:0000259" key="3">
    <source>
        <dbReference type="PROSITE" id="PS50181"/>
    </source>
</evidence>
<dbReference type="PROSITE" id="PS50005">
    <property type="entry name" value="TPR"/>
    <property type="match status" value="1"/>
</dbReference>
<feature type="domain" description="F-box" evidence="3">
    <location>
        <begin position="166"/>
        <end position="213"/>
    </location>
</feature>
<reference evidence="4 5" key="1">
    <citation type="submission" date="2020-12" db="EMBL/GenBank/DDBJ databases">
        <title>Metabolic potential, ecology and presence of endohyphal bacteria is reflected in genomic diversity of Mucoromycotina.</title>
        <authorList>
            <person name="Muszewska A."/>
            <person name="Okrasinska A."/>
            <person name="Steczkiewicz K."/>
            <person name="Drgas O."/>
            <person name="Orlowska M."/>
            <person name="Perlinska-Lenart U."/>
            <person name="Aleksandrzak-Piekarczyk T."/>
            <person name="Szatraj K."/>
            <person name="Zielenkiewicz U."/>
            <person name="Pilsyk S."/>
            <person name="Malc E."/>
            <person name="Mieczkowski P."/>
            <person name="Kruszewska J.S."/>
            <person name="Biernat P."/>
            <person name="Pawlowska J."/>
        </authorList>
    </citation>
    <scope>NUCLEOTIDE SEQUENCE [LARGE SCALE GENOMIC DNA]</scope>
    <source>
        <strain evidence="4 5">CBS 142.35</strain>
    </source>
</reference>
<dbReference type="PANTHER" id="PTHR13318">
    <property type="entry name" value="PARTNER OF PAIRED, ISOFORM B-RELATED"/>
    <property type="match status" value="1"/>
</dbReference>
<dbReference type="InterPro" id="IPR011990">
    <property type="entry name" value="TPR-like_helical_dom_sf"/>
</dbReference>
<dbReference type="InterPro" id="IPR032675">
    <property type="entry name" value="LRR_dom_sf"/>
</dbReference>
<dbReference type="GO" id="GO:0019005">
    <property type="term" value="C:SCF ubiquitin ligase complex"/>
    <property type="evidence" value="ECO:0007669"/>
    <property type="project" value="TreeGrafter"/>
</dbReference>
<dbReference type="SUPFAM" id="SSF81383">
    <property type="entry name" value="F-box domain"/>
    <property type="match status" value="1"/>
</dbReference>
<dbReference type="GO" id="GO:0031146">
    <property type="term" value="P:SCF-dependent proteasomal ubiquitin-dependent protein catabolic process"/>
    <property type="evidence" value="ECO:0007669"/>
    <property type="project" value="TreeGrafter"/>
</dbReference>
<evidence type="ECO:0000256" key="1">
    <source>
        <dbReference type="PROSITE-ProRule" id="PRU00339"/>
    </source>
</evidence>